<accession>A0A1G2FZJ1</accession>
<name>A0A1G2FZJ1_9BACT</name>
<dbReference type="InterPro" id="IPR004323">
    <property type="entry name" value="Ion_tolerance_CutA"/>
</dbReference>
<dbReference type="Pfam" id="PF03091">
    <property type="entry name" value="CutA1"/>
    <property type="match status" value="1"/>
</dbReference>
<dbReference type="Proteomes" id="UP000176700">
    <property type="component" value="Unassembled WGS sequence"/>
</dbReference>
<dbReference type="InterPro" id="IPR015867">
    <property type="entry name" value="N-reg_PII/ATP_PRibTrfase_C"/>
</dbReference>
<comment type="caution">
    <text evidence="2">The sequence shown here is derived from an EMBL/GenBank/DDBJ whole genome shotgun (WGS) entry which is preliminary data.</text>
</comment>
<evidence type="ECO:0008006" key="4">
    <source>
        <dbReference type="Google" id="ProtNLM"/>
    </source>
</evidence>
<dbReference type="PANTHER" id="PTHR23419:SF8">
    <property type="entry name" value="FI09726P"/>
    <property type="match status" value="1"/>
</dbReference>
<comment type="similarity">
    <text evidence="1">Belongs to the CutA family.</text>
</comment>
<sequence>MIFLYVTCKDTEEGERIASVLLEARAAGCVNIFPIQSVYRDTENHSLTKTEEAVMIIKTVPSKVSKAEKIIRQIGSYKTPCIAHISISNINADYSDWLRQALQ</sequence>
<dbReference type="AlphaFoldDB" id="A0A1G2FZJ1"/>
<dbReference type="EMBL" id="MHNI01000005">
    <property type="protein sequence ID" value="OGZ43504.1"/>
    <property type="molecule type" value="Genomic_DNA"/>
</dbReference>
<proteinExistence type="inferred from homology"/>
<dbReference type="GO" id="GO:0010038">
    <property type="term" value="P:response to metal ion"/>
    <property type="evidence" value="ECO:0007669"/>
    <property type="project" value="InterPro"/>
</dbReference>
<organism evidence="2 3">
    <name type="scientific">Candidatus Ryanbacteria bacterium RIFCSPHIGHO2_01_45_13</name>
    <dbReference type="NCBI Taxonomy" id="1802112"/>
    <lineage>
        <taxon>Bacteria</taxon>
        <taxon>Candidatus Ryaniibacteriota</taxon>
    </lineage>
</organism>
<dbReference type="SUPFAM" id="SSF54913">
    <property type="entry name" value="GlnB-like"/>
    <property type="match status" value="1"/>
</dbReference>
<evidence type="ECO:0000313" key="2">
    <source>
        <dbReference type="EMBL" id="OGZ43504.1"/>
    </source>
</evidence>
<dbReference type="GO" id="GO:0005507">
    <property type="term" value="F:copper ion binding"/>
    <property type="evidence" value="ECO:0007669"/>
    <property type="project" value="TreeGrafter"/>
</dbReference>
<dbReference type="InterPro" id="IPR011322">
    <property type="entry name" value="N-reg_PII-like_a/b"/>
</dbReference>
<gene>
    <name evidence="2" type="ORF">A2W41_04175</name>
</gene>
<protein>
    <recommendedName>
        <fullName evidence="4">Cation tolerance protein CutA</fullName>
    </recommendedName>
</protein>
<reference evidence="2 3" key="1">
    <citation type="journal article" date="2016" name="Nat. Commun.">
        <title>Thousands of microbial genomes shed light on interconnected biogeochemical processes in an aquifer system.</title>
        <authorList>
            <person name="Anantharaman K."/>
            <person name="Brown C.T."/>
            <person name="Hug L.A."/>
            <person name="Sharon I."/>
            <person name="Castelle C.J."/>
            <person name="Probst A.J."/>
            <person name="Thomas B.C."/>
            <person name="Singh A."/>
            <person name="Wilkins M.J."/>
            <person name="Karaoz U."/>
            <person name="Brodie E.L."/>
            <person name="Williams K.H."/>
            <person name="Hubbard S.S."/>
            <person name="Banfield J.F."/>
        </authorList>
    </citation>
    <scope>NUCLEOTIDE SEQUENCE [LARGE SCALE GENOMIC DNA]</scope>
</reference>
<dbReference type="Gene3D" id="3.30.70.120">
    <property type="match status" value="1"/>
</dbReference>
<evidence type="ECO:0000313" key="3">
    <source>
        <dbReference type="Proteomes" id="UP000176700"/>
    </source>
</evidence>
<dbReference type="PANTHER" id="PTHR23419">
    <property type="entry name" value="DIVALENT CATION TOLERANCE CUTA-RELATED"/>
    <property type="match status" value="1"/>
</dbReference>
<evidence type="ECO:0000256" key="1">
    <source>
        <dbReference type="ARBA" id="ARBA00010169"/>
    </source>
</evidence>